<sequence>MELVSASKIIGPTYMTWNHKPWTGVFAATLCAFREDQSIDEAGLAKYIYELAQVDGIQGLVCNGHTGEVMSLLPRERAQVTSILAKAVGRSERDVKVASGVMAEGTLEAIEHAIAAKEAGADAILLMPPHHWLRFGRKSATAIDFCTDVADAAGIDIILHQYPAWTKAGYSLDEMLSIAKHPRVVMIKMGTRDMSRWLYDFESLKESSPETSVVTCHDEFLLPTLFEAADGALIGFAGFAPHLMVELVHAALDGDFQRAKKAQRTVAPLAHLIYDFGEPGCGAHQRMKVARWLLGKFPSPHFRRPVNPLPSAEVEKIRCELAKIDPTL</sequence>
<protein>
    <submittedName>
        <fullName evidence="4">Putative DapA-like lyase</fullName>
        <ecNumber evidence="4">4.-.-.-</ecNumber>
    </submittedName>
</protein>
<name>A0A5B9QG03_9BACT</name>
<comment type="similarity">
    <text evidence="2">Belongs to the DapA family.</text>
</comment>
<dbReference type="Gene3D" id="3.20.20.70">
    <property type="entry name" value="Aldolase class I"/>
    <property type="match status" value="1"/>
</dbReference>
<dbReference type="Pfam" id="PF00701">
    <property type="entry name" value="DHDPS"/>
    <property type="match status" value="1"/>
</dbReference>
<dbReference type="EC" id="4.-.-.-" evidence="4"/>
<accession>A0A5B9QG03</accession>
<dbReference type="AlphaFoldDB" id="A0A5B9QG03"/>
<dbReference type="SMART" id="SM01130">
    <property type="entry name" value="DHDPS"/>
    <property type="match status" value="1"/>
</dbReference>
<evidence type="ECO:0000256" key="1">
    <source>
        <dbReference type="ARBA" id="ARBA00023239"/>
    </source>
</evidence>
<evidence type="ECO:0000313" key="5">
    <source>
        <dbReference type="Proteomes" id="UP000323917"/>
    </source>
</evidence>
<dbReference type="InterPro" id="IPR013785">
    <property type="entry name" value="Aldolase_TIM"/>
</dbReference>
<reference evidence="4 5" key="1">
    <citation type="submission" date="2019-08" db="EMBL/GenBank/DDBJ databases">
        <title>Deep-cultivation of Planctomycetes and their phenomic and genomic characterization uncovers novel biology.</title>
        <authorList>
            <person name="Wiegand S."/>
            <person name="Jogler M."/>
            <person name="Boedeker C."/>
            <person name="Pinto D."/>
            <person name="Vollmers J."/>
            <person name="Rivas-Marin E."/>
            <person name="Kohn T."/>
            <person name="Peeters S.H."/>
            <person name="Heuer A."/>
            <person name="Rast P."/>
            <person name="Oberbeckmann S."/>
            <person name="Bunk B."/>
            <person name="Jeske O."/>
            <person name="Meyerdierks A."/>
            <person name="Storesund J.E."/>
            <person name="Kallscheuer N."/>
            <person name="Luecker S."/>
            <person name="Lage O.M."/>
            <person name="Pohl T."/>
            <person name="Merkel B.J."/>
            <person name="Hornburger P."/>
            <person name="Mueller R.-W."/>
            <person name="Bruemmer F."/>
            <person name="Labrenz M."/>
            <person name="Spormann A.M."/>
            <person name="Op den Camp H."/>
            <person name="Overmann J."/>
            <person name="Amann R."/>
            <person name="Jetten M.S.M."/>
            <person name="Mascher T."/>
            <person name="Medema M.H."/>
            <person name="Devos D.P."/>
            <person name="Kaster A.-K."/>
            <person name="Ovreas L."/>
            <person name="Rohde M."/>
            <person name="Galperin M.Y."/>
            <person name="Jogler C."/>
        </authorList>
    </citation>
    <scope>NUCLEOTIDE SEQUENCE [LARGE SCALE GENOMIC DNA]</scope>
    <source>
        <strain evidence="4 5">Pr1d</strain>
    </source>
</reference>
<evidence type="ECO:0000313" key="4">
    <source>
        <dbReference type="EMBL" id="QEG33203.1"/>
    </source>
</evidence>
<dbReference type="PANTHER" id="PTHR12128">
    <property type="entry name" value="DIHYDRODIPICOLINATE SYNTHASE"/>
    <property type="match status" value="1"/>
</dbReference>
<organism evidence="4 5">
    <name type="scientific">Bythopirellula goksoeyrii</name>
    <dbReference type="NCBI Taxonomy" id="1400387"/>
    <lineage>
        <taxon>Bacteria</taxon>
        <taxon>Pseudomonadati</taxon>
        <taxon>Planctomycetota</taxon>
        <taxon>Planctomycetia</taxon>
        <taxon>Pirellulales</taxon>
        <taxon>Lacipirellulaceae</taxon>
        <taxon>Bythopirellula</taxon>
    </lineage>
</organism>
<dbReference type="KEGG" id="bgok:Pr1d_04640"/>
<dbReference type="SUPFAM" id="SSF51569">
    <property type="entry name" value="Aldolase"/>
    <property type="match status" value="1"/>
</dbReference>
<keyword evidence="1 2" id="KW-0456">Lyase</keyword>
<dbReference type="EMBL" id="CP042913">
    <property type="protein sequence ID" value="QEG33203.1"/>
    <property type="molecule type" value="Genomic_DNA"/>
</dbReference>
<feature type="binding site" evidence="3">
    <location>
        <position position="66"/>
    </location>
    <ligand>
        <name>pyruvate</name>
        <dbReference type="ChEBI" id="CHEBI:15361"/>
    </ligand>
</feature>
<evidence type="ECO:0000256" key="2">
    <source>
        <dbReference type="PIRNR" id="PIRNR001365"/>
    </source>
</evidence>
<dbReference type="OrthoDB" id="9782828at2"/>
<keyword evidence="5" id="KW-1185">Reference proteome</keyword>
<dbReference type="PANTHER" id="PTHR12128:SF38">
    <property type="entry name" value="DIHYDRODIPICOLINATE SYNTHETASE FAMILY PROTEIN (AFU_ORTHOLOGUE AFUA_6G00110)"/>
    <property type="match status" value="1"/>
</dbReference>
<dbReference type="PIRSF" id="PIRSF001365">
    <property type="entry name" value="DHDPS"/>
    <property type="match status" value="1"/>
</dbReference>
<dbReference type="GO" id="GO:0008840">
    <property type="term" value="F:4-hydroxy-tetrahydrodipicolinate synthase activity"/>
    <property type="evidence" value="ECO:0007669"/>
    <property type="project" value="TreeGrafter"/>
</dbReference>
<dbReference type="Proteomes" id="UP000323917">
    <property type="component" value="Chromosome"/>
</dbReference>
<evidence type="ECO:0000256" key="3">
    <source>
        <dbReference type="PIRSR" id="PIRSR001365-2"/>
    </source>
</evidence>
<proteinExistence type="inferred from homology"/>
<dbReference type="InterPro" id="IPR002220">
    <property type="entry name" value="DapA-like"/>
</dbReference>
<dbReference type="CDD" id="cd00408">
    <property type="entry name" value="DHDPS-like"/>
    <property type="match status" value="1"/>
</dbReference>
<gene>
    <name evidence="4" type="primary">dapAL</name>
    <name evidence="4" type="ORF">Pr1d_04640</name>
</gene>